<accession>A0A699KMZ8</accession>
<protein>
    <submittedName>
        <fullName evidence="1">Uncharacterized protein</fullName>
    </submittedName>
</protein>
<proteinExistence type="predicted"/>
<gene>
    <name evidence="1" type="ORF">Tci_674749</name>
</gene>
<evidence type="ECO:0000313" key="1">
    <source>
        <dbReference type="EMBL" id="GFB02778.1"/>
    </source>
</evidence>
<dbReference type="AlphaFoldDB" id="A0A699KMZ8"/>
<name>A0A699KMZ8_TANCI</name>
<reference evidence="1" key="1">
    <citation type="journal article" date="2019" name="Sci. Rep.">
        <title>Draft genome of Tanacetum cinerariifolium, the natural source of mosquito coil.</title>
        <authorList>
            <person name="Yamashiro T."/>
            <person name="Shiraishi A."/>
            <person name="Satake H."/>
            <person name="Nakayama K."/>
        </authorList>
    </citation>
    <scope>NUCLEOTIDE SEQUENCE</scope>
</reference>
<comment type="caution">
    <text evidence="1">The sequence shown here is derived from an EMBL/GenBank/DDBJ whole genome shotgun (WGS) entry which is preliminary data.</text>
</comment>
<sequence>RGSYNLIPAELKFKTSCSIIKDKYMMKAQVHVSKSSAISGASSSSKKTTLLNLSCVYFSLKILLHLHLSSSFISYDLYVMEMIRLTSSSSIRQRRVYEVGDSDTIIEHEEFIDDLIKKLRDEGDGIIDPFKTAESKVESI</sequence>
<organism evidence="1">
    <name type="scientific">Tanacetum cinerariifolium</name>
    <name type="common">Dalmatian daisy</name>
    <name type="synonym">Chrysanthemum cinerariifolium</name>
    <dbReference type="NCBI Taxonomy" id="118510"/>
    <lineage>
        <taxon>Eukaryota</taxon>
        <taxon>Viridiplantae</taxon>
        <taxon>Streptophyta</taxon>
        <taxon>Embryophyta</taxon>
        <taxon>Tracheophyta</taxon>
        <taxon>Spermatophyta</taxon>
        <taxon>Magnoliopsida</taxon>
        <taxon>eudicotyledons</taxon>
        <taxon>Gunneridae</taxon>
        <taxon>Pentapetalae</taxon>
        <taxon>asterids</taxon>
        <taxon>campanulids</taxon>
        <taxon>Asterales</taxon>
        <taxon>Asteraceae</taxon>
        <taxon>Asteroideae</taxon>
        <taxon>Anthemideae</taxon>
        <taxon>Anthemidinae</taxon>
        <taxon>Tanacetum</taxon>
    </lineage>
</organism>
<dbReference type="EMBL" id="BKCJ010536547">
    <property type="protein sequence ID" value="GFB02778.1"/>
    <property type="molecule type" value="Genomic_DNA"/>
</dbReference>
<feature type="non-terminal residue" evidence="1">
    <location>
        <position position="1"/>
    </location>
</feature>